<evidence type="ECO:0000313" key="1">
    <source>
        <dbReference type="EMBL" id="THH00343.1"/>
    </source>
</evidence>
<dbReference type="PANTHER" id="PTHR30613:SF1">
    <property type="entry name" value="DUF1479 DOMAIN PROTEIN (AFU_ORTHOLOGUE AFUA_5G09280)"/>
    <property type="match status" value="1"/>
</dbReference>
<reference evidence="1 2" key="1">
    <citation type="submission" date="2019-02" db="EMBL/GenBank/DDBJ databases">
        <title>Genome sequencing of the rare red list fungi Phlebia centrifuga.</title>
        <authorList>
            <person name="Buettner E."/>
            <person name="Kellner H."/>
        </authorList>
    </citation>
    <scope>NUCLEOTIDE SEQUENCE [LARGE SCALE GENOMIC DNA]</scope>
    <source>
        <strain evidence="1 2">DSM 108282</strain>
    </source>
</reference>
<dbReference type="EMBL" id="SGPJ01000053">
    <property type="protein sequence ID" value="THH00343.1"/>
    <property type="molecule type" value="Genomic_DNA"/>
</dbReference>
<proteinExistence type="predicted"/>
<gene>
    <name evidence="1" type="ORF">EW026_g2172</name>
</gene>
<accession>A0A4V3XB48</accession>
<protein>
    <submittedName>
        <fullName evidence="1">Uncharacterized protein</fullName>
    </submittedName>
</protein>
<evidence type="ECO:0000313" key="2">
    <source>
        <dbReference type="Proteomes" id="UP000309038"/>
    </source>
</evidence>
<dbReference type="SUPFAM" id="SSF51197">
    <property type="entry name" value="Clavaminate synthase-like"/>
    <property type="match status" value="1"/>
</dbReference>
<sequence>MYPQVFLLLIASDPGGAIERWEDENFRSCFADILSGNWRQHDPYDLKGRINARSSLYDREGQATVFRTYQGWLAFRSSRTFLLANAYIILRPFFTPVADIKGDPLDRTNWKFGQCLGSRYETSALIHASKIYLPQIFQASTQ</sequence>
<comment type="caution">
    <text evidence="1">The sequence shown here is derived from an EMBL/GenBank/DDBJ whole genome shotgun (WGS) entry which is preliminary data.</text>
</comment>
<dbReference type="AlphaFoldDB" id="A0A4V3XB48"/>
<keyword evidence="2" id="KW-1185">Reference proteome</keyword>
<dbReference type="InterPro" id="IPR010856">
    <property type="entry name" value="Gig2-like"/>
</dbReference>
<dbReference type="Gene3D" id="2.60.120.330">
    <property type="entry name" value="B-lactam Antibiotic, Isopenicillin N Synthase, Chain"/>
    <property type="match status" value="1"/>
</dbReference>
<dbReference type="Proteomes" id="UP000309038">
    <property type="component" value="Unassembled WGS sequence"/>
</dbReference>
<name>A0A4V3XB48_9APHY</name>
<dbReference type="PANTHER" id="PTHR30613">
    <property type="entry name" value="UNCHARACTERIZED PROTEIN YBIU-RELATED"/>
    <property type="match status" value="1"/>
</dbReference>
<organism evidence="1 2">
    <name type="scientific">Hermanssonia centrifuga</name>
    <dbReference type="NCBI Taxonomy" id="98765"/>
    <lineage>
        <taxon>Eukaryota</taxon>
        <taxon>Fungi</taxon>
        <taxon>Dikarya</taxon>
        <taxon>Basidiomycota</taxon>
        <taxon>Agaricomycotina</taxon>
        <taxon>Agaricomycetes</taxon>
        <taxon>Polyporales</taxon>
        <taxon>Meruliaceae</taxon>
        <taxon>Hermanssonia</taxon>
    </lineage>
</organism>
<dbReference type="Pfam" id="PF07350">
    <property type="entry name" value="Gig2-like"/>
    <property type="match status" value="1"/>
</dbReference>
<dbReference type="InterPro" id="IPR027443">
    <property type="entry name" value="IPNS-like_sf"/>
</dbReference>